<gene>
    <name evidence="1" type="ORF">BV22DRAFT_301234</name>
</gene>
<sequence length="197" mass="22328">MMQNGSEIFLLQLSSRKFVDVLEGVVTSPDTSPVVRERLMEVLAGAAFIYSSVRPVDKDGERDEFLKLWRRLKPDGQPDDGVPFDTDDPMFSPMITQPRVHHPQDIPGNRPRVIPVEEDIRRLFKECKIARGNAGLLSTALAFTNPSDFGQEELIHELYSKCKASQELIYTQIPWATGIAERSRAKLIYAVKDTRKI</sequence>
<keyword evidence="2" id="KW-1185">Reference proteome</keyword>
<comment type="caution">
    <text evidence="1">The sequence shown here is derived from an EMBL/GenBank/DDBJ whole genome shotgun (WGS) entry which is preliminary data.</text>
</comment>
<name>A0ACB8BRJ9_9AGAM</name>
<protein>
    <submittedName>
        <fullName evidence="1">Uncharacterized protein</fullName>
    </submittedName>
</protein>
<reference evidence="1" key="1">
    <citation type="journal article" date="2021" name="New Phytol.">
        <title>Evolutionary innovations through gain and loss of genes in the ectomycorrhizal Boletales.</title>
        <authorList>
            <person name="Wu G."/>
            <person name="Miyauchi S."/>
            <person name="Morin E."/>
            <person name="Kuo A."/>
            <person name="Drula E."/>
            <person name="Varga T."/>
            <person name="Kohler A."/>
            <person name="Feng B."/>
            <person name="Cao Y."/>
            <person name="Lipzen A."/>
            <person name="Daum C."/>
            <person name="Hundley H."/>
            <person name="Pangilinan J."/>
            <person name="Johnson J."/>
            <person name="Barry K."/>
            <person name="LaButti K."/>
            <person name="Ng V."/>
            <person name="Ahrendt S."/>
            <person name="Min B."/>
            <person name="Choi I.G."/>
            <person name="Park H."/>
            <person name="Plett J.M."/>
            <person name="Magnuson J."/>
            <person name="Spatafora J.W."/>
            <person name="Nagy L.G."/>
            <person name="Henrissat B."/>
            <person name="Grigoriev I.V."/>
            <person name="Yang Z.L."/>
            <person name="Xu J."/>
            <person name="Martin F.M."/>
        </authorList>
    </citation>
    <scope>NUCLEOTIDE SEQUENCE</scope>
    <source>
        <strain evidence="1">KUC20120723A-06</strain>
    </source>
</reference>
<accession>A0ACB8BRJ9</accession>
<evidence type="ECO:0000313" key="1">
    <source>
        <dbReference type="EMBL" id="KAH7927218.1"/>
    </source>
</evidence>
<organism evidence="1 2">
    <name type="scientific">Leucogyrophana mollusca</name>
    <dbReference type="NCBI Taxonomy" id="85980"/>
    <lineage>
        <taxon>Eukaryota</taxon>
        <taxon>Fungi</taxon>
        <taxon>Dikarya</taxon>
        <taxon>Basidiomycota</taxon>
        <taxon>Agaricomycotina</taxon>
        <taxon>Agaricomycetes</taxon>
        <taxon>Agaricomycetidae</taxon>
        <taxon>Boletales</taxon>
        <taxon>Boletales incertae sedis</taxon>
        <taxon>Leucogyrophana</taxon>
    </lineage>
</organism>
<proteinExistence type="predicted"/>
<dbReference type="Proteomes" id="UP000790709">
    <property type="component" value="Unassembled WGS sequence"/>
</dbReference>
<evidence type="ECO:0000313" key="2">
    <source>
        <dbReference type="Proteomes" id="UP000790709"/>
    </source>
</evidence>
<dbReference type="EMBL" id="MU266370">
    <property type="protein sequence ID" value="KAH7927218.1"/>
    <property type="molecule type" value="Genomic_DNA"/>
</dbReference>